<evidence type="ECO:0000313" key="1">
    <source>
        <dbReference type="EMBL" id="TQD80326.1"/>
    </source>
</evidence>
<name>A0A540L1G4_MALBA</name>
<dbReference type="Proteomes" id="UP000315295">
    <property type="component" value="Unassembled WGS sequence"/>
</dbReference>
<dbReference type="EMBL" id="VIEB01000814">
    <property type="protein sequence ID" value="TQD80326.1"/>
    <property type="molecule type" value="Genomic_DNA"/>
</dbReference>
<comment type="caution">
    <text evidence="1">The sequence shown here is derived from an EMBL/GenBank/DDBJ whole genome shotgun (WGS) entry which is preliminary data.</text>
</comment>
<sequence length="54" mass="6048">MTLVHAMSVEKAVLTWRDREAFEALGSRQADARVFFLNDHEAAKLGYIVAVAKN</sequence>
<proteinExistence type="predicted"/>
<protein>
    <submittedName>
        <fullName evidence="1">Uncharacterized protein</fullName>
    </submittedName>
</protein>
<accession>A0A540L1G4</accession>
<dbReference type="AlphaFoldDB" id="A0A540L1G4"/>
<keyword evidence="2" id="KW-1185">Reference proteome</keyword>
<organism evidence="1 2">
    <name type="scientific">Malus baccata</name>
    <name type="common">Siberian crab apple</name>
    <name type="synonym">Pyrus baccata</name>
    <dbReference type="NCBI Taxonomy" id="106549"/>
    <lineage>
        <taxon>Eukaryota</taxon>
        <taxon>Viridiplantae</taxon>
        <taxon>Streptophyta</taxon>
        <taxon>Embryophyta</taxon>
        <taxon>Tracheophyta</taxon>
        <taxon>Spermatophyta</taxon>
        <taxon>Magnoliopsida</taxon>
        <taxon>eudicotyledons</taxon>
        <taxon>Gunneridae</taxon>
        <taxon>Pentapetalae</taxon>
        <taxon>rosids</taxon>
        <taxon>fabids</taxon>
        <taxon>Rosales</taxon>
        <taxon>Rosaceae</taxon>
        <taxon>Amygdaloideae</taxon>
        <taxon>Maleae</taxon>
        <taxon>Malus</taxon>
    </lineage>
</organism>
<reference evidence="1 2" key="1">
    <citation type="journal article" date="2019" name="G3 (Bethesda)">
        <title>Sequencing of a Wild Apple (Malus baccata) Genome Unravels the Differences Between Cultivated and Wild Apple Species Regarding Disease Resistance and Cold Tolerance.</title>
        <authorList>
            <person name="Chen X."/>
        </authorList>
    </citation>
    <scope>NUCLEOTIDE SEQUENCE [LARGE SCALE GENOMIC DNA]</scope>
    <source>
        <strain evidence="2">cv. Shandingzi</strain>
        <tissue evidence="1">Leaves</tissue>
    </source>
</reference>
<evidence type="ECO:0000313" key="2">
    <source>
        <dbReference type="Proteomes" id="UP000315295"/>
    </source>
</evidence>
<gene>
    <name evidence="1" type="ORF">C1H46_034124</name>
</gene>